<dbReference type="Pfam" id="PF05199">
    <property type="entry name" value="GMC_oxred_C"/>
    <property type="match status" value="1"/>
</dbReference>
<keyword evidence="3" id="KW-0274">FAD</keyword>
<dbReference type="PANTHER" id="PTHR11552">
    <property type="entry name" value="GLUCOSE-METHANOL-CHOLINE GMC OXIDOREDUCTASE"/>
    <property type="match status" value="1"/>
</dbReference>
<dbReference type="OrthoDB" id="269227at2759"/>
<evidence type="ECO:0000313" key="6">
    <source>
        <dbReference type="Proteomes" id="UP000623467"/>
    </source>
</evidence>
<accession>A0A8H6Z7K9</accession>
<dbReference type="Pfam" id="PF00732">
    <property type="entry name" value="GMC_oxred_N"/>
    <property type="match status" value="1"/>
</dbReference>
<sequence length="229" mass="24348">MGPQTTKGAITFGGVEFSQDASLFTAKSTKETILSAGPIGTPAILMNSGVGDKNALAALGIPSALDPPQRRPKCDPPMTFASWSTGSVSGTPTGDFICFRDSCTHPTSRGTITLQSNNPFDPPLIDPGLLVTDFDPFTARESIKKTYRFVEASVWKDYIIAPTVDLLNMSTDALDEFIRNTSDSSGHIVLTVAMSAKDASYGAPFVPSAHIRAATYVVAERGANLVKER</sequence>
<comment type="caution">
    <text evidence="5">The sequence shown here is derived from an EMBL/GenBank/DDBJ whole genome shotgun (WGS) entry which is preliminary data.</text>
</comment>
<dbReference type="InterPro" id="IPR000172">
    <property type="entry name" value="GMC_OxRdtase_N"/>
</dbReference>
<dbReference type="AlphaFoldDB" id="A0A8H6Z7K9"/>
<comment type="cofactor">
    <cofactor evidence="1">
        <name>FAD</name>
        <dbReference type="ChEBI" id="CHEBI:57692"/>
    </cofactor>
</comment>
<name>A0A8H6Z7K9_9AGAR</name>
<dbReference type="Proteomes" id="UP000623467">
    <property type="component" value="Unassembled WGS sequence"/>
</dbReference>
<protein>
    <submittedName>
        <fullName evidence="5">Choline dehydrogenase</fullName>
    </submittedName>
</protein>
<evidence type="ECO:0000256" key="1">
    <source>
        <dbReference type="ARBA" id="ARBA00001974"/>
    </source>
</evidence>
<dbReference type="PROSITE" id="PS00624">
    <property type="entry name" value="GMC_OXRED_2"/>
    <property type="match status" value="1"/>
</dbReference>
<keyword evidence="2" id="KW-0285">Flavoprotein</keyword>
<dbReference type="GO" id="GO:0016614">
    <property type="term" value="F:oxidoreductase activity, acting on CH-OH group of donors"/>
    <property type="evidence" value="ECO:0007669"/>
    <property type="project" value="InterPro"/>
</dbReference>
<reference evidence="5" key="1">
    <citation type="submission" date="2020-05" db="EMBL/GenBank/DDBJ databases">
        <title>Mycena genomes resolve the evolution of fungal bioluminescence.</title>
        <authorList>
            <person name="Tsai I.J."/>
        </authorList>
    </citation>
    <scope>NUCLEOTIDE SEQUENCE</scope>
    <source>
        <strain evidence="5">160909Yilan</strain>
    </source>
</reference>
<gene>
    <name evidence="5" type="ORF">MSAN_00281700</name>
</gene>
<dbReference type="PANTHER" id="PTHR11552:SF147">
    <property type="entry name" value="CHOLINE DEHYDROGENASE, MITOCHONDRIAL"/>
    <property type="match status" value="1"/>
</dbReference>
<feature type="domain" description="Glucose-methanol-choline oxidoreductase N-terminal" evidence="4">
    <location>
        <begin position="37"/>
        <end position="51"/>
    </location>
</feature>
<evidence type="ECO:0000313" key="5">
    <source>
        <dbReference type="EMBL" id="KAF7374013.1"/>
    </source>
</evidence>
<dbReference type="GO" id="GO:0050660">
    <property type="term" value="F:flavin adenine dinucleotide binding"/>
    <property type="evidence" value="ECO:0007669"/>
    <property type="project" value="InterPro"/>
</dbReference>
<dbReference type="SUPFAM" id="SSF54373">
    <property type="entry name" value="FAD-linked reductases, C-terminal domain"/>
    <property type="match status" value="1"/>
</dbReference>
<keyword evidence="6" id="KW-1185">Reference proteome</keyword>
<evidence type="ECO:0000256" key="3">
    <source>
        <dbReference type="ARBA" id="ARBA00022827"/>
    </source>
</evidence>
<evidence type="ECO:0000256" key="2">
    <source>
        <dbReference type="ARBA" id="ARBA00022630"/>
    </source>
</evidence>
<proteinExistence type="predicted"/>
<dbReference type="InterPro" id="IPR007867">
    <property type="entry name" value="GMC_OxRtase_C"/>
</dbReference>
<organism evidence="5 6">
    <name type="scientific">Mycena sanguinolenta</name>
    <dbReference type="NCBI Taxonomy" id="230812"/>
    <lineage>
        <taxon>Eukaryota</taxon>
        <taxon>Fungi</taxon>
        <taxon>Dikarya</taxon>
        <taxon>Basidiomycota</taxon>
        <taxon>Agaricomycotina</taxon>
        <taxon>Agaricomycetes</taxon>
        <taxon>Agaricomycetidae</taxon>
        <taxon>Agaricales</taxon>
        <taxon>Marasmiineae</taxon>
        <taxon>Mycenaceae</taxon>
        <taxon>Mycena</taxon>
    </lineage>
</organism>
<evidence type="ECO:0000259" key="4">
    <source>
        <dbReference type="PROSITE" id="PS00624"/>
    </source>
</evidence>
<dbReference type="InterPro" id="IPR012132">
    <property type="entry name" value="GMC_OxRdtase"/>
</dbReference>
<dbReference type="EMBL" id="JACAZH010000002">
    <property type="protein sequence ID" value="KAF7374013.1"/>
    <property type="molecule type" value="Genomic_DNA"/>
</dbReference>
<dbReference type="Gene3D" id="3.30.560.10">
    <property type="entry name" value="Glucose Oxidase, domain 3"/>
    <property type="match status" value="1"/>
</dbReference>